<name>A0A074ZG12_OPIVI</name>
<dbReference type="Proteomes" id="UP000054324">
    <property type="component" value="Unassembled WGS sequence"/>
</dbReference>
<evidence type="ECO:0000313" key="3">
    <source>
        <dbReference type="Proteomes" id="UP000054324"/>
    </source>
</evidence>
<evidence type="ECO:0000313" key="2">
    <source>
        <dbReference type="EMBL" id="KER22155.1"/>
    </source>
</evidence>
<gene>
    <name evidence="2" type="ORF">T265_09687</name>
</gene>
<reference evidence="2 3" key="1">
    <citation type="submission" date="2013-11" db="EMBL/GenBank/DDBJ databases">
        <title>Opisthorchis viverrini - life in the bile duct.</title>
        <authorList>
            <person name="Young N.D."/>
            <person name="Nagarajan N."/>
            <person name="Lin S.J."/>
            <person name="Korhonen P.K."/>
            <person name="Jex A.R."/>
            <person name="Hall R.S."/>
            <person name="Safavi-Hemami H."/>
            <person name="Kaewkong W."/>
            <person name="Bertrand D."/>
            <person name="Gao S."/>
            <person name="Seet Q."/>
            <person name="Wongkham S."/>
            <person name="Teh B.T."/>
            <person name="Wongkham C."/>
            <person name="Intapan P.M."/>
            <person name="Maleewong W."/>
            <person name="Yang X."/>
            <person name="Hu M."/>
            <person name="Wang Z."/>
            <person name="Hofmann A."/>
            <person name="Sternberg P.W."/>
            <person name="Tan P."/>
            <person name="Wang J."/>
            <person name="Gasser R.B."/>
        </authorList>
    </citation>
    <scope>NUCLEOTIDE SEQUENCE [LARGE SCALE GENOMIC DNA]</scope>
</reference>
<dbReference type="CTD" id="20323855"/>
<accession>A0A074ZG12</accession>
<feature type="region of interest" description="Disordered" evidence="1">
    <location>
        <begin position="1"/>
        <end position="24"/>
    </location>
</feature>
<dbReference type="RefSeq" id="XP_009174106.1">
    <property type="nucleotide sequence ID" value="XM_009175842.1"/>
</dbReference>
<dbReference type="GeneID" id="20323855"/>
<dbReference type="AlphaFoldDB" id="A0A074ZG12"/>
<sequence>MRCTASAESSERLTLGDRSGGDSKVTVSRARYTSSRMILSHVECKKEFRENWKNKSYNNHGKKYSKWTSERIFQVHWKASFLKRGAESLAVKLVREPYFQLAIG</sequence>
<dbReference type="EMBL" id="KL596916">
    <property type="protein sequence ID" value="KER22155.1"/>
    <property type="molecule type" value="Genomic_DNA"/>
</dbReference>
<protein>
    <submittedName>
        <fullName evidence="2">Uncharacterized protein</fullName>
    </submittedName>
</protein>
<feature type="compositionally biased region" description="Basic and acidic residues" evidence="1">
    <location>
        <begin position="9"/>
        <end position="21"/>
    </location>
</feature>
<organism evidence="2 3">
    <name type="scientific">Opisthorchis viverrini</name>
    <name type="common">Southeast Asian liver fluke</name>
    <dbReference type="NCBI Taxonomy" id="6198"/>
    <lineage>
        <taxon>Eukaryota</taxon>
        <taxon>Metazoa</taxon>
        <taxon>Spiralia</taxon>
        <taxon>Lophotrochozoa</taxon>
        <taxon>Platyhelminthes</taxon>
        <taxon>Trematoda</taxon>
        <taxon>Digenea</taxon>
        <taxon>Opisthorchiida</taxon>
        <taxon>Opisthorchiata</taxon>
        <taxon>Opisthorchiidae</taxon>
        <taxon>Opisthorchis</taxon>
    </lineage>
</organism>
<keyword evidence="3" id="KW-1185">Reference proteome</keyword>
<dbReference type="KEGG" id="ovi:T265_09687"/>
<evidence type="ECO:0000256" key="1">
    <source>
        <dbReference type="SAM" id="MobiDB-lite"/>
    </source>
</evidence>
<proteinExistence type="predicted"/>